<feature type="domain" description="Exportin-1/Importin-beta-like" evidence="7">
    <location>
        <begin position="190"/>
        <end position="363"/>
    </location>
</feature>
<dbReference type="PANTHER" id="PTHR12363">
    <property type="entry name" value="TRANSPORTIN 3 AND IMPORTIN 13"/>
    <property type="match status" value="1"/>
</dbReference>
<dbReference type="GeneID" id="7450452"/>
<name>B8BVT4_THAPS</name>
<dbReference type="InterPro" id="IPR051345">
    <property type="entry name" value="Importin_beta-like_NTR"/>
</dbReference>
<dbReference type="PANTHER" id="PTHR12363:SF33">
    <property type="entry name" value="IMPORTIN-13"/>
    <property type="match status" value="1"/>
</dbReference>
<dbReference type="RefSeq" id="XP_002288072.1">
    <property type="nucleotide sequence ID" value="XM_002288036.1"/>
</dbReference>
<reference evidence="8 9" key="1">
    <citation type="journal article" date="2004" name="Science">
        <title>The genome of the diatom Thalassiosira pseudonana: ecology, evolution, and metabolism.</title>
        <authorList>
            <person name="Armbrust E.V."/>
            <person name="Berges J.A."/>
            <person name="Bowler C."/>
            <person name="Green B.R."/>
            <person name="Martinez D."/>
            <person name="Putnam N.H."/>
            <person name="Zhou S."/>
            <person name="Allen A.E."/>
            <person name="Apt K.E."/>
            <person name="Bechner M."/>
            <person name="Brzezinski M.A."/>
            <person name="Chaal B.K."/>
            <person name="Chiovitti A."/>
            <person name="Davis A.K."/>
            <person name="Demarest M.S."/>
            <person name="Detter J.C."/>
            <person name="Glavina T."/>
            <person name="Goodstein D."/>
            <person name="Hadi M.Z."/>
            <person name="Hellsten U."/>
            <person name="Hildebrand M."/>
            <person name="Jenkins B.D."/>
            <person name="Jurka J."/>
            <person name="Kapitonov V.V."/>
            <person name="Kroger N."/>
            <person name="Lau W.W."/>
            <person name="Lane T.W."/>
            <person name="Larimer F.W."/>
            <person name="Lippmeier J.C."/>
            <person name="Lucas S."/>
            <person name="Medina M."/>
            <person name="Montsant A."/>
            <person name="Obornik M."/>
            <person name="Parker M.S."/>
            <person name="Palenik B."/>
            <person name="Pazour G.J."/>
            <person name="Richardson P.M."/>
            <person name="Rynearson T.A."/>
            <person name="Saito M.A."/>
            <person name="Schwartz D.C."/>
            <person name="Thamatrakoln K."/>
            <person name="Valentin K."/>
            <person name="Vardi A."/>
            <person name="Wilkerson F.P."/>
            <person name="Rokhsar D.S."/>
        </authorList>
    </citation>
    <scope>NUCLEOTIDE SEQUENCE [LARGE SCALE GENOMIC DNA]</scope>
    <source>
        <strain evidence="8 9">CCMP1335</strain>
    </source>
</reference>
<dbReference type="PaxDb" id="35128-Thaps21533"/>
<dbReference type="InterPro" id="IPR058537">
    <property type="entry name" value="TPR_TNPO3_IPO13_4th"/>
</dbReference>
<evidence type="ECO:0000256" key="6">
    <source>
        <dbReference type="SAM" id="MobiDB-lite"/>
    </source>
</evidence>
<evidence type="ECO:0000256" key="5">
    <source>
        <dbReference type="ARBA" id="ARBA00023242"/>
    </source>
</evidence>
<keyword evidence="5" id="KW-0539">Nucleus</keyword>
<comment type="similarity">
    <text evidence="2">Belongs to the importin beta family.</text>
</comment>
<evidence type="ECO:0000313" key="9">
    <source>
        <dbReference type="Proteomes" id="UP000001449"/>
    </source>
</evidence>
<sequence>MSSHQHPQHQQQQQQQHLQDLPPHSSDPEQELPRVLLALQTVYAPNVASSSISGGLAAAFASSGAAGGGGPPSGRGAAAGSAASPFDRRDVADRYLTSFQRTAVAWIVCDRLLSTADIATPSATTTSEDSTLRTQRQFFAAQTLHAKCRSDVHQLPPSSLPSLRTSLLSHFVHHASDSVRASVENRPPNRPLVTRLAMAIASLAVQMSWYSILNDVSSTVLTPNPELGPAVLELFRSIPEEADSTRLVMQNEEDLWHYRDVLRRECAVVLGLCEHAVRASHEACHRGHRDNNINSGGASFPPGVVMQTQDVATTEAVLSCLQSWIRIVDMPPSLLEKTVLLPWMFDLLTDSTNGGFEMAVDVLVEMMRSYTSERRQNEGLIGVIIPRVMALGQITDTNNAALQSPFQKAILEEDEDGMRGYCRIFTEMGESYLSLILSHENMNQEALVELVLRCSNIPDKDLAGITLHFWYRFVMGLEDIEPYEYRQIKIDSFAPQLTRLLATFTNLLRYPTGVDDLSPDRLDDIEFSRLYFTDTIEDCCRLMGGEVVLRTAGEPLQEECRRVASLPPDRQLSEWHGIEAYLYAIQSVSMYVPGDENRVVPFVMGLIPQLPTEVPFLRATACQTVGKYASWLGSQPSYLQPLLPYLAQGLSIPRCATASAVAIREISQTCSSLGDAVLQLYDGIVVAREQHRAMGTGGEDFILDIKNELAVLEGVCKAISNKLRNEPSTSPDVVNGYIKRLVQPVITNLKHLASPDYSASPKQVSAEICRLTVLIQNLRLSMNSSAGIVNRSDFILSLMQESWPMLDVISQKFPRDFALCEKLCRLHKHALRECGSVAFTPMLEPLIDQIVRNFSQSLSSPYLYLASICISEYGKNPTHSQQMFNMVANLSTSVFQALRSAEDFTANPDVVEEFFYMAGRMVSNCPGPLVQSNLLNSLFQCAALGMKLHHKAANKGTLNFLESTVSYNLKLRSSGSLDANEQANMAALERAIISDGQPLVINLAQALLGDLPSYPLDYGSGSIAGVLFYLNQLCPDVLIQWIQPPLVSAPEHAKSAFLVTLRNQAARDEFNSSVRKFTSRWWLEIVLAISWSVGGG</sequence>
<dbReference type="Pfam" id="PF08389">
    <property type="entry name" value="Xpo1"/>
    <property type="match status" value="1"/>
</dbReference>
<keyword evidence="9" id="KW-1185">Reference proteome</keyword>
<dbReference type="Pfam" id="PF24140">
    <property type="entry name" value="TPR_TNPO3_IPO13_3rd"/>
    <property type="match status" value="1"/>
</dbReference>
<dbReference type="KEGG" id="tps:THAPSDRAFT_21533"/>
<dbReference type="STRING" id="35128.B8BVT4"/>
<dbReference type="HOGENOM" id="CLU_005996_0_2_1"/>
<dbReference type="Gene3D" id="1.25.10.10">
    <property type="entry name" value="Leucine-rich Repeat Variant"/>
    <property type="match status" value="1"/>
</dbReference>
<evidence type="ECO:0000256" key="4">
    <source>
        <dbReference type="ARBA" id="ARBA00022927"/>
    </source>
</evidence>
<organism evidence="8 9">
    <name type="scientific">Thalassiosira pseudonana</name>
    <name type="common">Marine diatom</name>
    <name type="synonym">Cyclotella nana</name>
    <dbReference type="NCBI Taxonomy" id="35128"/>
    <lineage>
        <taxon>Eukaryota</taxon>
        <taxon>Sar</taxon>
        <taxon>Stramenopiles</taxon>
        <taxon>Ochrophyta</taxon>
        <taxon>Bacillariophyta</taxon>
        <taxon>Coscinodiscophyceae</taxon>
        <taxon>Thalassiosirophycidae</taxon>
        <taxon>Thalassiosirales</taxon>
        <taxon>Thalassiosiraceae</taxon>
        <taxon>Thalassiosira</taxon>
    </lineage>
</organism>
<evidence type="ECO:0000256" key="1">
    <source>
        <dbReference type="ARBA" id="ARBA00004123"/>
    </source>
</evidence>
<feature type="compositionally biased region" description="Low complexity" evidence="6">
    <location>
        <begin position="1"/>
        <end position="24"/>
    </location>
</feature>
<dbReference type="InterPro" id="IPR057941">
    <property type="entry name" value="TPR_TNPO3_IPO13_2nd"/>
</dbReference>
<dbReference type="Pfam" id="PF24138">
    <property type="entry name" value="TPR_TNPO3_IPO13_2nd"/>
    <property type="match status" value="1"/>
</dbReference>
<dbReference type="AlphaFoldDB" id="B8BVT4"/>
<dbReference type="InterPro" id="IPR011989">
    <property type="entry name" value="ARM-like"/>
</dbReference>
<dbReference type="InParanoid" id="B8BVT4"/>
<keyword evidence="3" id="KW-0813">Transport</keyword>
<feature type="region of interest" description="Disordered" evidence="6">
    <location>
        <begin position="1"/>
        <end position="31"/>
    </location>
</feature>
<dbReference type="Proteomes" id="UP000001449">
    <property type="component" value="Chromosome 2"/>
</dbReference>
<gene>
    <name evidence="8" type="ORF">THAPSDRAFT_21533</name>
</gene>
<feature type="region of interest" description="Disordered" evidence="6">
    <location>
        <begin position="62"/>
        <end position="85"/>
    </location>
</feature>
<protein>
    <recommendedName>
        <fullName evidence="7">Exportin-1/Importin-beta-like domain-containing protein</fullName>
    </recommendedName>
</protein>
<dbReference type="GO" id="GO:0005634">
    <property type="term" value="C:nucleus"/>
    <property type="evidence" value="ECO:0007669"/>
    <property type="project" value="UniProtKB-SubCell"/>
</dbReference>
<dbReference type="InterPro" id="IPR016024">
    <property type="entry name" value="ARM-type_fold"/>
</dbReference>
<comment type="subcellular location">
    <subcellularLocation>
        <location evidence="1">Nucleus</location>
    </subcellularLocation>
</comment>
<dbReference type="GO" id="GO:0006606">
    <property type="term" value="P:protein import into nucleus"/>
    <property type="evidence" value="ECO:0000318"/>
    <property type="project" value="GO_Central"/>
</dbReference>
<dbReference type="InterPro" id="IPR013598">
    <property type="entry name" value="Exportin-1/Importin-b-like"/>
</dbReference>
<keyword evidence="4" id="KW-0653">Protein transport</keyword>
<proteinExistence type="inferred from homology"/>
<accession>B8BVT4</accession>
<evidence type="ECO:0000313" key="8">
    <source>
        <dbReference type="EMBL" id="EED95515.1"/>
    </source>
</evidence>
<evidence type="ECO:0000256" key="3">
    <source>
        <dbReference type="ARBA" id="ARBA00022448"/>
    </source>
</evidence>
<dbReference type="Pfam" id="PF24139">
    <property type="entry name" value="TPR_TNPO3_IPO13_4th"/>
    <property type="match status" value="1"/>
</dbReference>
<dbReference type="InterPro" id="IPR057942">
    <property type="entry name" value="TPR_TNPO3_IPO13_3rd"/>
</dbReference>
<reference evidence="8 9" key="2">
    <citation type="journal article" date="2008" name="Nature">
        <title>The Phaeodactylum genome reveals the evolutionary history of diatom genomes.</title>
        <authorList>
            <person name="Bowler C."/>
            <person name="Allen A.E."/>
            <person name="Badger J.H."/>
            <person name="Grimwood J."/>
            <person name="Jabbari K."/>
            <person name="Kuo A."/>
            <person name="Maheswari U."/>
            <person name="Martens C."/>
            <person name="Maumus F."/>
            <person name="Otillar R.P."/>
            <person name="Rayko E."/>
            <person name="Salamov A."/>
            <person name="Vandepoele K."/>
            <person name="Beszteri B."/>
            <person name="Gruber A."/>
            <person name="Heijde M."/>
            <person name="Katinka M."/>
            <person name="Mock T."/>
            <person name="Valentin K."/>
            <person name="Verret F."/>
            <person name="Berges J.A."/>
            <person name="Brownlee C."/>
            <person name="Cadoret J.P."/>
            <person name="Chiovitti A."/>
            <person name="Choi C.J."/>
            <person name="Coesel S."/>
            <person name="De Martino A."/>
            <person name="Detter J.C."/>
            <person name="Durkin C."/>
            <person name="Falciatore A."/>
            <person name="Fournet J."/>
            <person name="Haruta M."/>
            <person name="Huysman M.J."/>
            <person name="Jenkins B.D."/>
            <person name="Jiroutova K."/>
            <person name="Jorgensen R.E."/>
            <person name="Joubert Y."/>
            <person name="Kaplan A."/>
            <person name="Kroger N."/>
            <person name="Kroth P.G."/>
            <person name="La Roche J."/>
            <person name="Lindquist E."/>
            <person name="Lommer M."/>
            <person name="Martin-Jezequel V."/>
            <person name="Lopez P.J."/>
            <person name="Lucas S."/>
            <person name="Mangogna M."/>
            <person name="McGinnis K."/>
            <person name="Medlin L.K."/>
            <person name="Montsant A."/>
            <person name="Oudot-Le Secq M.P."/>
            <person name="Napoli C."/>
            <person name="Obornik M."/>
            <person name="Parker M.S."/>
            <person name="Petit J.L."/>
            <person name="Porcel B.M."/>
            <person name="Poulsen N."/>
            <person name="Robison M."/>
            <person name="Rychlewski L."/>
            <person name="Rynearson T.A."/>
            <person name="Schmutz J."/>
            <person name="Shapiro H."/>
            <person name="Siaut M."/>
            <person name="Stanley M."/>
            <person name="Sussman M.R."/>
            <person name="Taylor A.R."/>
            <person name="Vardi A."/>
            <person name="von Dassow P."/>
            <person name="Vyverman W."/>
            <person name="Willis A."/>
            <person name="Wyrwicz L.S."/>
            <person name="Rokhsar D.S."/>
            <person name="Weissenbach J."/>
            <person name="Armbrust E.V."/>
            <person name="Green B.R."/>
            <person name="Van de Peer Y."/>
            <person name="Grigoriev I.V."/>
        </authorList>
    </citation>
    <scope>NUCLEOTIDE SEQUENCE [LARGE SCALE GENOMIC DNA]</scope>
    <source>
        <strain evidence="8 9">CCMP1335</strain>
    </source>
</reference>
<evidence type="ECO:0000256" key="2">
    <source>
        <dbReference type="ARBA" id="ARBA00007991"/>
    </source>
</evidence>
<dbReference type="SUPFAM" id="SSF48371">
    <property type="entry name" value="ARM repeat"/>
    <property type="match status" value="1"/>
</dbReference>
<dbReference type="GO" id="GO:0005737">
    <property type="term" value="C:cytoplasm"/>
    <property type="evidence" value="ECO:0000318"/>
    <property type="project" value="GO_Central"/>
</dbReference>
<evidence type="ECO:0000259" key="7">
    <source>
        <dbReference type="Pfam" id="PF08389"/>
    </source>
</evidence>
<dbReference type="eggNOG" id="KOG2081">
    <property type="taxonomic scope" value="Eukaryota"/>
</dbReference>
<feature type="compositionally biased region" description="Low complexity" evidence="6">
    <location>
        <begin position="74"/>
        <end position="85"/>
    </location>
</feature>
<dbReference type="EMBL" id="CM000639">
    <property type="protein sequence ID" value="EED95515.1"/>
    <property type="molecule type" value="Genomic_DNA"/>
</dbReference>
<dbReference type="OMA" id="LECITSW"/>